<reference evidence="2 3" key="1">
    <citation type="journal article" date="2020" name="Nat. Food">
        <title>A phased Vanilla planifolia genome enables genetic improvement of flavour and production.</title>
        <authorList>
            <person name="Hasing T."/>
            <person name="Tang H."/>
            <person name="Brym M."/>
            <person name="Khazi F."/>
            <person name="Huang T."/>
            <person name="Chambers A.H."/>
        </authorList>
    </citation>
    <scope>NUCLEOTIDE SEQUENCE [LARGE SCALE GENOMIC DNA]</scope>
    <source>
        <tissue evidence="2">Leaf</tissue>
    </source>
</reference>
<dbReference type="EMBL" id="JADCNL010000007">
    <property type="protein sequence ID" value="KAG0472770.1"/>
    <property type="molecule type" value="Genomic_DNA"/>
</dbReference>
<organism evidence="2 3">
    <name type="scientific">Vanilla planifolia</name>
    <name type="common">Vanilla</name>
    <dbReference type="NCBI Taxonomy" id="51239"/>
    <lineage>
        <taxon>Eukaryota</taxon>
        <taxon>Viridiplantae</taxon>
        <taxon>Streptophyta</taxon>
        <taxon>Embryophyta</taxon>
        <taxon>Tracheophyta</taxon>
        <taxon>Spermatophyta</taxon>
        <taxon>Magnoliopsida</taxon>
        <taxon>Liliopsida</taxon>
        <taxon>Asparagales</taxon>
        <taxon>Orchidaceae</taxon>
        <taxon>Vanilloideae</taxon>
        <taxon>Vanilleae</taxon>
        <taxon>Vanilla</taxon>
    </lineage>
</organism>
<accession>A0A835QLW0</accession>
<gene>
    <name evidence="2" type="ORF">HPP92_014627</name>
</gene>
<keyword evidence="3" id="KW-1185">Reference proteome</keyword>
<feature type="compositionally biased region" description="Basic and acidic residues" evidence="1">
    <location>
        <begin position="31"/>
        <end position="43"/>
    </location>
</feature>
<sequence>MDFYSDMEVERGSVAVSIRTGGTQSTIVGDQEGRGTETERESSLRQLRRPLANVISAIWTICYSTFVIAPSQEPLPASHLLPSLFRTHY</sequence>
<protein>
    <submittedName>
        <fullName evidence="2">Uncharacterized protein</fullName>
    </submittedName>
</protein>
<dbReference type="OrthoDB" id="434253at2759"/>
<evidence type="ECO:0000313" key="2">
    <source>
        <dbReference type="EMBL" id="KAG0472770.1"/>
    </source>
</evidence>
<name>A0A835QLW0_VANPL</name>
<evidence type="ECO:0000313" key="3">
    <source>
        <dbReference type="Proteomes" id="UP000636800"/>
    </source>
</evidence>
<dbReference type="AlphaFoldDB" id="A0A835QLW0"/>
<evidence type="ECO:0000256" key="1">
    <source>
        <dbReference type="SAM" id="MobiDB-lite"/>
    </source>
</evidence>
<comment type="caution">
    <text evidence="2">The sequence shown here is derived from an EMBL/GenBank/DDBJ whole genome shotgun (WGS) entry which is preliminary data.</text>
</comment>
<proteinExistence type="predicted"/>
<dbReference type="Proteomes" id="UP000636800">
    <property type="component" value="Chromosome 7"/>
</dbReference>
<feature type="region of interest" description="Disordered" evidence="1">
    <location>
        <begin position="20"/>
        <end position="43"/>
    </location>
</feature>